<dbReference type="InterPro" id="IPR022789">
    <property type="entry name" value="ParD"/>
</dbReference>
<reference evidence="4" key="1">
    <citation type="journal article" date="2019" name="Int. J. Syst. Evol. Microbiol.">
        <title>The Global Catalogue of Microorganisms (GCM) 10K type strain sequencing project: providing services to taxonomists for standard genome sequencing and annotation.</title>
        <authorList>
            <consortium name="The Broad Institute Genomics Platform"/>
            <consortium name="The Broad Institute Genome Sequencing Center for Infectious Disease"/>
            <person name="Wu L."/>
            <person name="Ma J."/>
        </authorList>
    </citation>
    <scope>NUCLEOTIDE SEQUENCE [LARGE SCALE GENOMIC DNA]</scope>
    <source>
        <strain evidence="4">CCUG 51308</strain>
    </source>
</reference>
<evidence type="ECO:0000256" key="1">
    <source>
        <dbReference type="ARBA" id="ARBA00008580"/>
    </source>
</evidence>
<evidence type="ECO:0000313" key="3">
    <source>
        <dbReference type="EMBL" id="MFC7292894.1"/>
    </source>
</evidence>
<accession>A0ABW2IPK1</accession>
<dbReference type="CDD" id="cd22231">
    <property type="entry name" value="RHH_NikR_HicB-like"/>
    <property type="match status" value="1"/>
</dbReference>
<dbReference type="InterPro" id="IPR010985">
    <property type="entry name" value="Ribbon_hlx_hlx"/>
</dbReference>
<dbReference type="Pfam" id="PF03693">
    <property type="entry name" value="ParD_antitoxin"/>
    <property type="match status" value="1"/>
</dbReference>
<evidence type="ECO:0000313" key="4">
    <source>
        <dbReference type="Proteomes" id="UP001596492"/>
    </source>
</evidence>
<dbReference type="PANTHER" id="PTHR36582">
    <property type="entry name" value="ANTITOXIN PARD"/>
    <property type="match status" value="1"/>
</dbReference>
<organism evidence="3 4">
    <name type="scientific">Hirschia litorea</name>
    <dbReference type="NCBI Taxonomy" id="1199156"/>
    <lineage>
        <taxon>Bacteria</taxon>
        <taxon>Pseudomonadati</taxon>
        <taxon>Pseudomonadota</taxon>
        <taxon>Alphaproteobacteria</taxon>
        <taxon>Hyphomonadales</taxon>
        <taxon>Hyphomonadaceae</taxon>
        <taxon>Hirschia</taxon>
    </lineage>
</organism>
<dbReference type="SUPFAM" id="SSF47598">
    <property type="entry name" value="Ribbon-helix-helix"/>
    <property type="match status" value="1"/>
</dbReference>
<proteinExistence type="inferred from homology"/>
<dbReference type="Proteomes" id="UP001596492">
    <property type="component" value="Unassembled WGS sequence"/>
</dbReference>
<dbReference type="NCBIfam" id="TIGR02606">
    <property type="entry name" value="antidote_CC2985"/>
    <property type="match status" value="1"/>
</dbReference>
<name>A0ABW2IPK1_9PROT</name>
<dbReference type="RefSeq" id="WP_382168794.1">
    <property type="nucleotide sequence ID" value="NZ_JBHTBR010000009.1"/>
</dbReference>
<comment type="caution">
    <text evidence="3">The sequence shown here is derived from an EMBL/GenBank/DDBJ whole genome shotgun (WGS) entry which is preliminary data.</text>
</comment>
<sequence>MIRKTITLPEPMDDWIKSQVNSGRYGNDSEYLRELVRKDQERNELKSMIETSQKAFESGEYKSLETKEDVSAFIEGVWTRAKNASTDNN</sequence>
<evidence type="ECO:0000256" key="2">
    <source>
        <dbReference type="ARBA" id="ARBA00022649"/>
    </source>
</evidence>
<dbReference type="PANTHER" id="PTHR36582:SF2">
    <property type="entry name" value="ANTITOXIN PARD"/>
    <property type="match status" value="1"/>
</dbReference>
<dbReference type="InterPro" id="IPR038296">
    <property type="entry name" value="ParD_sf"/>
</dbReference>
<keyword evidence="4" id="KW-1185">Reference proteome</keyword>
<dbReference type="EMBL" id="JBHTBR010000009">
    <property type="protein sequence ID" value="MFC7292894.1"/>
    <property type="molecule type" value="Genomic_DNA"/>
</dbReference>
<protein>
    <submittedName>
        <fullName evidence="3">Type II toxin-antitoxin system ParD family antitoxin</fullName>
    </submittedName>
</protein>
<comment type="similarity">
    <text evidence="1">Belongs to the ParD antitoxin family.</text>
</comment>
<dbReference type="Gene3D" id="6.10.10.120">
    <property type="entry name" value="Antitoxin ParD1-like"/>
    <property type="match status" value="1"/>
</dbReference>
<keyword evidence="2" id="KW-1277">Toxin-antitoxin system</keyword>
<gene>
    <name evidence="3" type="ORF">ACFQS8_14820</name>
</gene>